<evidence type="ECO:0000256" key="5">
    <source>
        <dbReference type="RuleBase" id="RU003657"/>
    </source>
</evidence>
<dbReference type="GO" id="GO:0003949">
    <property type="term" value="F:1-(5-phosphoribosyl)-5-[(5-phosphoribosylamino)methylideneamino]imidazole-4-carboxamide isomerase activity"/>
    <property type="evidence" value="ECO:0007669"/>
    <property type="project" value="UniProtKB-EC"/>
</dbReference>
<organism evidence="6 7">
    <name type="scientific">Rodentibacter pneumotropicus</name>
    <dbReference type="NCBI Taxonomy" id="758"/>
    <lineage>
        <taxon>Bacteria</taxon>
        <taxon>Pseudomonadati</taxon>
        <taxon>Pseudomonadota</taxon>
        <taxon>Gammaproteobacteria</taxon>
        <taxon>Pasteurellales</taxon>
        <taxon>Pasteurellaceae</taxon>
        <taxon>Rodentibacter</taxon>
    </lineage>
</organism>
<dbReference type="EC" id="5.3.1.16" evidence="6"/>
<evidence type="ECO:0000313" key="6">
    <source>
        <dbReference type="EMBL" id="VEH65075.1"/>
    </source>
</evidence>
<dbReference type="EMBL" id="LR134405">
    <property type="protein sequence ID" value="VEH65075.1"/>
    <property type="molecule type" value="Genomic_DNA"/>
</dbReference>
<dbReference type="InterPro" id="IPR006062">
    <property type="entry name" value="His_biosynth"/>
</dbReference>
<keyword evidence="3 5" id="KW-0368">Histidine biosynthesis</keyword>
<gene>
    <name evidence="6" type="primary">hisA_3</name>
    <name evidence="6" type="ORF">NCTC8284_00209</name>
</gene>
<evidence type="ECO:0000256" key="2">
    <source>
        <dbReference type="ARBA" id="ARBA00022605"/>
    </source>
</evidence>
<comment type="similarity">
    <text evidence="1 5">Belongs to the HisA/HisF family.</text>
</comment>
<dbReference type="AlphaFoldDB" id="A0A448MIU5"/>
<name>A0A448MIU5_9PAST</name>
<evidence type="ECO:0000256" key="1">
    <source>
        <dbReference type="ARBA" id="ARBA00009667"/>
    </source>
</evidence>
<dbReference type="GO" id="GO:0000105">
    <property type="term" value="P:L-histidine biosynthetic process"/>
    <property type="evidence" value="ECO:0007669"/>
    <property type="project" value="UniProtKB-KW"/>
</dbReference>
<dbReference type="KEGG" id="rpne:NCTC8284_00209"/>
<reference evidence="6 7" key="1">
    <citation type="submission" date="2018-12" db="EMBL/GenBank/DDBJ databases">
        <authorList>
            <consortium name="Pathogen Informatics"/>
        </authorList>
    </citation>
    <scope>NUCLEOTIDE SEQUENCE [LARGE SCALE GENOMIC DNA]</scope>
    <source>
        <strain evidence="6 7">NCTC8284</strain>
    </source>
</reference>
<dbReference type="InterPro" id="IPR011060">
    <property type="entry name" value="RibuloseP-bd_barrel"/>
</dbReference>
<dbReference type="Pfam" id="PF00977">
    <property type="entry name" value="His_biosynth"/>
    <property type="match status" value="1"/>
</dbReference>
<sequence length="54" mass="6317">MQTSQIIPALDLIDGQVVRLYQGDYAQKPCIAIIPWHNFRITCVKGQNNFIWWI</sequence>
<comment type="pathway">
    <text evidence="4">Amino-acid biosynthesis.</text>
</comment>
<accession>A0A448MIU5</accession>
<evidence type="ECO:0000256" key="4">
    <source>
        <dbReference type="ARBA" id="ARBA00029440"/>
    </source>
</evidence>
<keyword evidence="2 5" id="KW-0028">Amino-acid biosynthesis</keyword>
<evidence type="ECO:0000256" key="3">
    <source>
        <dbReference type="ARBA" id="ARBA00023102"/>
    </source>
</evidence>
<dbReference type="Proteomes" id="UP000278733">
    <property type="component" value="Chromosome"/>
</dbReference>
<keyword evidence="6" id="KW-0413">Isomerase</keyword>
<dbReference type="InterPro" id="IPR013785">
    <property type="entry name" value="Aldolase_TIM"/>
</dbReference>
<protein>
    <submittedName>
        <fullName evidence="6">1-(5-phosphoribosyl)-5-[(5-phosphoribosylamino)methylideneamino] imidazole-4-carboxamide isomerase</fullName>
        <ecNumber evidence="6">5.3.1.16</ecNumber>
    </submittedName>
</protein>
<evidence type="ECO:0000313" key="7">
    <source>
        <dbReference type="Proteomes" id="UP000278733"/>
    </source>
</evidence>
<proteinExistence type="inferred from homology"/>
<dbReference type="Gene3D" id="3.20.20.70">
    <property type="entry name" value="Aldolase class I"/>
    <property type="match status" value="1"/>
</dbReference>
<dbReference type="SUPFAM" id="SSF51366">
    <property type="entry name" value="Ribulose-phoshate binding barrel"/>
    <property type="match status" value="1"/>
</dbReference>